<sequence>MFTRINWRHFDWPLLLVVLLLSAIGVAVIYSATRNSPDLVDYWQRQVNFILIGLGVLFFVAMLDYRQLSLLAIPAFLTFVASLVVVYFVGEAQGGSRSWINVGGTLVQPTEAGKFLLIIFLAWYLSWFKEGLHRLPYLLMALLFLLAPLVLVYIQPDFGMAITYAFMGGVLILAAGVRYRHLALLVGGALLALPFFAATLQGYMLARICIFLPTDDEGHIIPPILNLLRAAFDTLPTECIQPEANTAASYNVDQALIAIGNGGLTGLGWAQGTQNQLLFLRVRHTDFIFSVIAEELGMIGASFILLLLLFVVWRVLRIAERAPDQFGKLLATGVAALIFFQIVVNVGMNLKIMPVTGLTLPFISYGGSSLISMMFAIGLAESVAMRHRKIEFF</sequence>
<protein>
    <submittedName>
        <fullName evidence="7">Rod shape-determining protein RodA</fullName>
    </submittedName>
</protein>
<feature type="transmembrane region" description="Helical" evidence="6">
    <location>
        <begin position="12"/>
        <end position="33"/>
    </location>
</feature>
<accession>A0A7C1JXZ4</accession>
<dbReference type="AlphaFoldDB" id="A0A7C1JXZ4"/>
<evidence type="ECO:0000256" key="4">
    <source>
        <dbReference type="ARBA" id="ARBA00022989"/>
    </source>
</evidence>
<dbReference type="GO" id="GO:0015648">
    <property type="term" value="F:lipid-linked peptidoglycan transporter activity"/>
    <property type="evidence" value="ECO:0007669"/>
    <property type="project" value="TreeGrafter"/>
</dbReference>
<dbReference type="GO" id="GO:0008360">
    <property type="term" value="P:regulation of cell shape"/>
    <property type="evidence" value="ECO:0007669"/>
    <property type="project" value="UniProtKB-KW"/>
</dbReference>
<evidence type="ECO:0000256" key="5">
    <source>
        <dbReference type="ARBA" id="ARBA00023136"/>
    </source>
</evidence>
<keyword evidence="5 6" id="KW-0472">Membrane</keyword>
<comment type="caution">
    <text evidence="7">The sequence shown here is derived from an EMBL/GenBank/DDBJ whole genome shotgun (WGS) entry which is preliminary data.</text>
</comment>
<keyword evidence="4 6" id="KW-1133">Transmembrane helix</keyword>
<evidence type="ECO:0000256" key="2">
    <source>
        <dbReference type="ARBA" id="ARBA00022692"/>
    </source>
</evidence>
<feature type="transmembrane region" description="Helical" evidence="6">
    <location>
        <begin position="135"/>
        <end position="154"/>
    </location>
</feature>
<name>A0A7C1JXZ4_9CHLR</name>
<dbReference type="Pfam" id="PF01098">
    <property type="entry name" value="FTSW_RODA_SPOVE"/>
    <property type="match status" value="1"/>
</dbReference>
<dbReference type="GO" id="GO:0051301">
    <property type="term" value="P:cell division"/>
    <property type="evidence" value="ECO:0007669"/>
    <property type="project" value="InterPro"/>
</dbReference>
<feature type="transmembrane region" description="Helical" evidence="6">
    <location>
        <begin position="160"/>
        <end position="177"/>
    </location>
</feature>
<organism evidence="7">
    <name type="scientific">Caldilinea aerophila</name>
    <dbReference type="NCBI Taxonomy" id="133453"/>
    <lineage>
        <taxon>Bacteria</taxon>
        <taxon>Bacillati</taxon>
        <taxon>Chloroflexota</taxon>
        <taxon>Caldilineae</taxon>
        <taxon>Caldilineales</taxon>
        <taxon>Caldilineaceae</taxon>
        <taxon>Caldilinea</taxon>
    </lineage>
</organism>
<feature type="transmembrane region" description="Helical" evidence="6">
    <location>
        <begin position="184"/>
        <end position="206"/>
    </location>
</feature>
<keyword evidence="2 6" id="KW-0812">Transmembrane</keyword>
<proteinExistence type="predicted"/>
<dbReference type="EMBL" id="DSMG01000154">
    <property type="protein sequence ID" value="HDX32748.1"/>
    <property type="molecule type" value="Genomic_DNA"/>
</dbReference>
<feature type="transmembrane region" description="Helical" evidence="6">
    <location>
        <begin position="328"/>
        <end position="350"/>
    </location>
</feature>
<dbReference type="GO" id="GO:0005886">
    <property type="term" value="C:plasma membrane"/>
    <property type="evidence" value="ECO:0007669"/>
    <property type="project" value="TreeGrafter"/>
</dbReference>
<keyword evidence="3" id="KW-0133">Cell shape</keyword>
<evidence type="ECO:0000256" key="3">
    <source>
        <dbReference type="ARBA" id="ARBA00022960"/>
    </source>
</evidence>
<comment type="subcellular location">
    <subcellularLocation>
        <location evidence="1">Membrane</location>
        <topology evidence="1">Multi-pass membrane protein</topology>
    </subcellularLocation>
</comment>
<feature type="transmembrane region" description="Helical" evidence="6">
    <location>
        <begin position="45"/>
        <end position="63"/>
    </location>
</feature>
<feature type="transmembrane region" description="Helical" evidence="6">
    <location>
        <begin position="362"/>
        <end position="380"/>
    </location>
</feature>
<evidence type="ECO:0000256" key="6">
    <source>
        <dbReference type="SAM" id="Phobius"/>
    </source>
</evidence>
<evidence type="ECO:0000256" key="1">
    <source>
        <dbReference type="ARBA" id="ARBA00004141"/>
    </source>
</evidence>
<evidence type="ECO:0000313" key="7">
    <source>
        <dbReference type="EMBL" id="HDX32748.1"/>
    </source>
</evidence>
<dbReference type="GO" id="GO:0032153">
    <property type="term" value="C:cell division site"/>
    <property type="evidence" value="ECO:0007669"/>
    <property type="project" value="TreeGrafter"/>
</dbReference>
<reference evidence="7" key="1">
    <citation type="journal article" date="2020" name="mSystems">
        <title>Genome- and Community-Level Interaction Insights into Carbon Utilization and Element Cycling Functions of Hydrothermarchaeota in Hydrothermal Sediment.</title>
        <authorList>
            <person name="Zhou Z."/>
            <person name="Liu Y."/>
            <person name="Xu W."/>
            <person name="Pan J."/>
            <person name="Luo Z.H."/>
            <person name="Li M."/>
        </authorList>
    </citation>
    <scope>NUCLEOTIDE SEQUENCE [LARGE SCALE GENOMIC DNA]</scope>
    <source>
        <strain evidence="7">SpSt-289</strain>
    </source>
</reference>
<dbReference type="PANTHER" id="PTHR30474:SF1">
    <property type="entry name" value="PEPTIDOGLYCAN GLYCOSYLTRANSFERASE MRDB"/>
    <property type="match status" value="1"/>
</dbReference>
<dbReference type="PANTHER" id="PTHR30474">
    <property type="entry name" value="CELL CYCLE PROTEIN"/>
    <property type="match status" value="1"/>
</dbReference>
<feature type="transmembrane region" description="Helical" evidence="6">
    <location>
        <begin position="110"/>
        <end position="128"/>
    </location>
</feature>
<feature type="transmembrane region" description="Helical" evidence="6">
    <location>
        <begin position="296"/>
        <end position="316"/>
    </location>
</feature>
<gene>
    <name evidence="7" type="ORF">ENQ20_14860</name>
</gene>
<feature type="transmembrane region" description="Helical" evidence="6">
    <location>
        <begin position="70"/>
        <end position="90"/>
    </location>
</feature>
<dbReference type="InterPro" id="IPR001182">
    <property type="entry name" value="FtsW/RodA"/>
</dbReference>